<keyword evidence="2" id="KW-1133">Transmembrane helix</keyword>
<evidence type="ECO:0000256" key="2">
    <source>
        <dbReference type="SAM" id="Phobius"/>
    </source>
</evidence>
<keyword evidence="4" id="KW-1185">Reference proteome</keyword>
<evidence type="ECO:0000313" key="4">
    <source>
        <dbReference type="Proteomes" id="UP000252519"/>
    </source>
</evidence>
<feature type="transmembrane region" description="Helical" evidence="2">
    <location>
        <begin position="36"/>
        <end position="57"/>
    </location>
</feature>
<feature type="region of interest" description="Disordered" evidence="1">
    <location>
        <begin position="1"/>
        <end position="22"/>
    </location>
</feature>
<protein>
    <submittedName>
        <fullName evidence="3">Uncharacterized protein</fullName>
    </submittedName>
</protein>
<dbReference type="Proteomes" id="UP000252519">
    <property type="component" value="Unassembled WGS sequence"/>
</dbReference>
<accession>A0A368F231</accession>
<keyword evidence="2" id="KW-0812">Transmembrane</keyword>
<dbReference type="AlphaFoldDB" id="A0A368F231"/>
<gene>
    <name evidence="3" type="ORF">ANCCAN_28136</name>
</gene>
<dbReference type="EMBL" id="JOJR01009255">
    <property type="protein sequence ID" value="RCN26143.1"/>
    <property type="molecule type" value="Genomic_DNA"/>
</dbReference>
<keyword evidence="2" id="KW-0472">Membrane</keyword>
<sequence length="89" mass="9923">MRLKSGPFSGAPGPPQDTLNTALTGHHLDHAQEVRALAILAMVVFGFLALVAILYAIRWMCLLTNNKVHTVSFVWTPWRAIQRQDTKVL</sequence>
<organism evidence="3 4">
    <name type="scientific">Ancylostoma caninum</name>
    <name type="common">Dog hookworm</name>
    <dbReference type="NCBI Taxonomy" id="29170"/>
    <lineage>
        <taxon>Eukaryota</taxon>
        <taxon>Metazoa</taxon>
        <taxon>Ecdysozoa</taxon>
        <taxon>Nematoda</taxon>
        <taxon>Chromadorea</taxon>
        <taxon>Rhabditida</taxon>
        <taxon>Rhabditina</taxon>
        <taxon>Rhabditomorpha</taxon>
        <taxon>Strongyloidea</taxon>
        <taxon>Ancylostomatidae</taxon>
        <taxon>Ancylostomatinae</taxon>
        <taxon>Ancylostoma</taxon>
    </lineage>
</organism>
<proteinExistence type="predicted"/>
<evidence type="ECO:0000256" key="1">
    <source>
        <dbReference type="SAM" id="MobiDB-lite"/>
    </source>
</evidence>
<name>A0A368F231_ANCCA</name>
<comment type="caution">
    <text evidence="3">The sequence shown here is derived from an EMBL/GenBank/DDBJ whole genome shotgun (WGS) entry which is preliminary data.</text>
</comment>
<evidence type="ECO:0000313" key="3">
    <source>
        <dbReference type="EMBL" id="RCN26143.1"/>
    </source>
</evidence>
<reference evidence="3 4" key="1">
    <citation type="submission" date="2014-10" db="EMBL/GenBank/DDBJ databases">
        <title>Draft genome of the hookworm Ancylostoma caninum.</title>
        <authorList>
            <person name="Mitreva M."/>
        </authorList>
    </citation>
    <scope>NUCLEOTIDE SEQUENCE [LARGE SCALE GENOMIC DNA]</scope>
    <source>
        <strain evidence="3 4">Baltimore</strain>
    </source>
</reference>
<dbReference type="OrthoDB" id="5895176at2759"/>